<organism evidence="2 3">
    <name type="scientific">Clostridium isatidis</name>
    <dbReference type="NCBI Taxonomy" id="182773"/>
    <lineage>
        <taxon>Bacteria</taxon>
        <taxon>Bacillati</taxon>
        <taxon>Bacillota</taxon>
        <taxon>Clostridia</taxon>
        <taxon>Eubacteriales</taxon>
        <taxon>Clostridiaceae</taxon>
        <taxon>Clostridium</taxon>
    </lineage>
</organism>
<dbReference type="Proteomes" id="UP000264883">
    <property type="component" value="Chromosome"/>
</dbReference>
<dbReference type="SUPFAM" id="SSF55008">
    <property type="entry name" value="HMA, heavy metal-associated domain"/>
    <property type="match status" value="1"/>
</dbReference>
<proteinExistence type="predicted"/>
<dbReference type="PROSITE" id="PS50846">
    <property type="entry name" value="HMA_2"/>
    <property type="match status" value="1"/>
</dbReference>
<accession>A0A343J9A7</accession>
<dbReference type="RefSeq" id="WP_119864248.1">
    <property type="nucleotide sequence ID" value="NZ_CP016786.1"/>
</dbReference>
<dbReference type="Pfam" id="PF00403">
    <property type="entry name" value="HMA"/>
    <property type="match status" value="1"/>
</dbReference>
<evidence type="ECO:0000313" key="2">
    <source>
        <dbReference type="EMBL" id="ASW42115.1"/>
    </source>
</evidence>
<keyword evidence="3" id="KW-1185">Reference proteome</keyword>
<dbReference type="EMBL" id="CP016786">
    <property type="protein sequence ID" value="ASW42115.1"/>
    <property type="molecule type" value="Genomic_DNA"/>
</dbReference>
<dbReference type="AlphaFoldDB" id="A0A343J9A7"/>
<dbReference type="GO" id="GO:0046872">
    <property type="term" value="F:metal ion binding"/>
    <property type="evidence" value="ECO:0007669"/>
    <property type="project" value="InterPro"/>
</dbReference>
<dbReference type="OrthoDB" id="1932203at2"/>
<protein>
    <submittedName>
        <fullName evidence="2">Ferredoxin</fullName>
    </submittedName>
</protein>
<gene>
    <name evidence="2" type="ORF">BEN51_01005</name>
</gene>
<evidence type="ECO:0000259" key="1">
    <source>
        <dbReference type="PROSITE" id="PS50846"/>
    </source>
</evidence>
<name>A0A343J9A7_9CLOT</name>
<dbReference type="CDD" id="cd00371">
    <property type="entry name" value="HMA"/>
    <property type="match status" value="1"/>
</dbReference>
<reference evidence="2 3" key="1">
    <citation type="submission" date="2016-08" db="EMBL/GenBank/DDBJ databases">
        <title>Complete Genome Sequence Of The Indigo Reducing Clostridium isatidis DSM15098.</title>
        <authorList>
            <person name="Little G.T."/>
            <person name="Minton N.P."/>
        </authorList>
    </citation>
    <scope>NUCLEOTIDE SEQUENCE [LARGE SCALE GENOMIC DNA]</scope>
    <source>
        <strain evidence="2 3">DSM 15098</strain>
    </source>
</reference>
<sequence length="67" mass="7495">MKSFLKVPNMKDNKDVAIIREAIAKNIGVIACEILLSKKEVTIFYDESSITLDDLISSIEDMGYTVI</sequence>
<dbReference type="InterPro" id="IPR006121">
    <property type="entry name" value="HMA_dom"/>
</dbReference>
<feature type="domain" description="HMA" evidence="1">
    <location>
        <begin position="1"/>
        <end position="67"/>
    </location>
</feature>
<dbReference type="InterPro" id="IPR036163">
    <property type="entry name" value="HMA_dom_sf"/>
</dbReference>
<dbReference type="Gene3D" id="3.30.70.100">
    <property type="match status" value="1"/>
</dbReference>
<dbReference type="KEGG" id="cia:BEN51_01005"/>
<evidence type="ECO:0000313" key="3">
    <source>
        <dbReference type="Proteomes" id="UP000264883"/>
    </source>
</evidence>